<gene>
    <name evidence="3" type="primary">aroE</name>
    <name evidence="5" type="ORF">NG665_04590</name>
</gene>
<feature type="active site" description="Proton acceptor" evidence="3">
    <location>
        <position position="74"/>
    </location>
</feature>
<feature type="binding site" evidence="3">
    <location>
        <position position="110"/>
    </location>
    <ligand>
        <name>shikimate</name>
        <dbReference type="ChEBI" id="CHEBI:36208"/>
    </ligand>
</feature>
<proteinExistence type="inferred from homology"/>
<dbReference type="RefSeq" id="WP_252672492.1">
    <property type="nucleotide sequence ID" value="NZ_CP099547.1"/>
</dbReference>
<dbReference type="Pfam" id="PF08501">
    <property type="entry name" value="Shikimate_dh_N"/>
    <property type="match status" value="1"/>
</dbReference>
<keyword evidence="6" id="KW-1185">Reference proteome</keyword>
<comment type="pathway">
    <text evidence="1 3">Metabolic intermediate biosynthesis; chorismate biosynthesis; chorismate from D-erythrose 4-phosphate and phosphoenolpyruvate: step 4/7.</text>
</comment>
<evidence type="ECO:0000313" key="6">
    <source>
        <dbReference type="Proteomes" id="UP001056109"/>
    </source>
</evidence>
<dbReference type="InterPro" id="IPR013708">
    <property type="entry name" value="Shikimate_DH-bd_N"/>
</dbReference>
<name>A0ABY5AEN8_9ACTO</name>
<dbReference type="InterPro" id="IPR046346">
    <property type="entry name" value="Aminoacid_DH-like_N_sf"/>
</dbReference>
<evidence type="ECO:0000259" key="4">
    <source>
        <dbReference type="Pfam" id="PF08501"/>
    </source>
</evidence>
<dbReference type="Gene3D" id="3.40.50.10860">
    <property type="entry name" value="Leucine Dehydrogenase, chain A, domain 1"/>
    <property type="match status" value="1"/>
</dbReference>
<dbReference type="EC" id="1.1.1.25" evidence="3"/>
<dbReference type="InterPro" id="IPR022893">
    <property type="entry name" value="Shikimate_DH_fam"/>
</dbReference>
<feature type="binding site" evidence="3">
    <location>
        <position position="237"/>
    </location>
    <ligand>
        <name>NADP(+)</name>
        <dbReference type="ChEBI" id="CHEBI:58349"/>
    </ligand>
</feature>
<feature type="binding site" evidence="3">
    <location>
        <position position="70"/>
    </location>
    <ligand>
        <name>shikimate</name>
        <dbReference type="ChEBI" id="CHEBI:36208"/>
    </ligand>
</feature>
<dbReference type="SUPFAM" id="SSF51735">
    <property type="entry name" value="NAD(P)-binding Rossmann-fold domains"/>
    <property type="match status" value="1"/>
</dbReference>
<reference evidence="5" key="1">
    <citation type="submission" date="2022-06" db="EMBL/GenBank/DDBJ databases">
        <title>Complete Genome Sequence of Arcanobacterium pinnipediorum strain DSM 28752 isolated from a harbour seal.</title>
        <authorList>
            <person name="Borowiak M."/>
            <person name="Kreitlow A."/>
            <person name="Alssahen M."/>
            <person name="Malorny B."/>
            <person name="Laemmler C."/>
            <person name="Prenger-Berninghoff E."/>
            <person name="Siebert U."/>
            <person name="Ploetz M."/>
            <person name="Abdulmawjood A."/>
        </authorList>
    </citation>
    <scope>NUCLEOTIDE SEQUENCE</scope>
    <source>
        <strain evidence="5">DSM 28752</strain>
    </source>
</reference>
<protein>
    <recommendedName>
        <fullName evidence="3">Shikimate dehydrogenase (NADP(+))</fullName>
        <shortName evidence="3">SDH</shortName>
        <ecNumber evidence="3">1.1.1.25</ecNumber>
    </recommendedName>
</protein>
<feature type="binding site" evidence="3">
    <location>
        <position position="260"/>
    </location>
    <ligand>
        <name>NADP(+)</name>
        <dbReference type="ChEBI" id="CHEBI:58349"/>
    </ligand>
</feature>
<sequence>MLPKQSLQPQYRCGLIGSPISHSLSPAIHHASFECLGIDGSYELLPTDLDELRLRLDQCQDAGFHGLNVTMPLKQSIVALLDDLTPSARLSHSVNTVLFTDGKRIGHSTDGDGILQPLRDLGIDLDHIKLAILGSGGAGAAAVVAASRAGIAQITLLNRPGPGLERAYRHAGQIAADPLNSSTIDVVPLEAGGSSPAAIANADVIVNCTPVGMAPALTELSPIPSQWLSEHHVIVDAVYWPEDTLLLREARSAGAQTVSGIKMLVAQAMLAEEFWFDCVLSAQHRIAVESNFRNFLA</sequence>
<feature type="binding site" evidence="3">
    <location>
        <position position="95"/>
    </location>
    <ligand>
        <name>shikimate</name>
        <dbReference type="ChEBI" id="CHEBI:36208"/>
    </ligand>
</feature>
<dbReference type="HAMAP" id="MF_00222">
    <property type="entry name" value="Shikimate_DH_AroE"/>
    <property type="match status" value="1"/>
</dbReference>
<keyword evidence="3" id="KW-0521">NADP</keyword>
<feature type="binding site" evidence="3">
    <location>
        <position position="267"/>
    </location>
    <ligand>
        <name>shikimate</name>
        <dbReference type="ChEBI" id="CHEBI:36208"/>
    </ligand>
</feature>
<dbReference type="EMBL" id="CP099547">
    <property type="protein sequence ID" value="USR78677.1"/>
    <property type="molecule type" value="Genomic_DNA"/>
</dbReference>
<comment type="similarity">
    <text evidence="3">Belongs to the shikimate dehydrogenase family.</text>
</comment>
<dbReference type="PANTHER" id="PTHR21089:SF1">
    <property type="entry name" value="BIFUNCTIONAL 3-DEHYDROQUINATE DEHYDRATASE_SHIKIMATE DEHYDROGENASE, CHLOROPLASTIC"/>
    <property type="match status" value="1"/>
</dbReference>
<dbReference type="Proteomes" id="UP001056109">
    <property type="component" value="Chromosome"/>
</dbReference>
<comment type="caution">
    <text evidence="3">Lacks conserved residue(s) required for the propagation of feature annotation.</text>
</comment>
<comment type="function">
    <text evidence="3">Involved in the biosynthesis of the chorismate, which leads to the biosynthesis of aromatic amino acids. Catalyzes the reversible NADPH linked reduction of 3-dehydroshikimate (DHSA) to yield shikimate (SA).</text>
</comment>
<evidence type="ECO:0000256" key="1">
    <source>
        <dbReference type="ARBA" id="ARBA00004871"/>
    </source>
</evidence>
<keyword evidence="3" id="KW-0560">Oxidoreductase</keyword>
<evidence type="ECO:0000313" key="5">
    <source>
        <dbReference type="EMBL" id="USR78677.1"/>
    </source>
</evidence>
<dbReference type="Gene3D" id="3.40.50.720">
    <property type="entry name" value="NAD(P)-binding Rossmann-like Domain"/>
    <property type="match status" value="1"/>
</dbReference>
<dbReference type="CDD" id="cd01065">
    <property type="entry name" value="NAD_bind_Shikimate_DH"/>
    <property type="match status" value="1"/>
</dbReference>
<evidence type="ECO:0000256" key="3">
    <source>
        <dbReference type="HAMAP-Rule" id="MF_00222"/>
    </source>
</evidence>
<comment type="catalytic activity">
    <reaction evidence="3">
        <text>shikimate + NADP(+) = 3-dehydroshikimate + NADPH + H(+)</text>
        <dbReference type="Rhea" id="RHEA:17737"/>
        <dbReference type="ChEBI" id="CHEBI:15378"/>
        <dbReference type="ChEBI" id="CHEBI:16630"/>
        <dbReference type="ChEBI" id="CHEBI:36208"/>
        <dbReference type="ChEBI" id="CHEBI:57783"/>
        <dbReference type="ChEBI" id="CHEBI:58349"/>
        <dbReference type="EC" id="1.1.1.25"/>
    </reaction>
</comment>
<dbReference type="SUPFAM" id="SSF53223">
    <property type="entry name" value="Aminoacid dehydrogenase-like, N-terminal domain"/>
    <property type="match status" value="1"/>
</dbReference>
<comment type="subunit">
    <text evidence="3">Homodimer.</text>
</comment>
<feature type="domain" description="Shikimate dehydrogenase substrate binding N-terminal" evidence="4">
    <location>
        <begin position="15"/>
        <end position="97"/>
    </location>
</feature>
<dbReference type="InterPro" id="IPR036291">
    <property type="entry name" value="NAD(P)-bd_dom_sf"/>
</dbReference>
<accession>A0ABY5AEN8</accession>
<keyword evidence="2 3" id="KW-0057">Aromatic amino acid biosynthesis</keyword>
<dbReference type="PANTHER" id="PTHR21089">
    <property type="entry name" value="SHIKIMATE DEHYDROGENASE"/>
    <property type="match status" value="1"/>
</dbReference>
<feature type="binding site" evidence="3">
    <location>
        <begin position="23"/>
        <end position="25"/>
    </location>
    <ligand>
        <name>shikimate</name>
        <dbReference type="ChEBI" id="CHEBI:36208"/>
    </ligand>
</feature>
<evidence type="ECO:0000256" key="2">
    <source>
        <dbReference type="ARBA" id="ARBA00023141"/>
    </source>
</evidence>
<organism evidence="5 6">
    <name type="scientific">Arcanobacterium pinnipediorum</name>
    <dbReference type="NCBI Taxonomy" id="1503041"/>
    <lineage>
        <taxon>Bacteria</taxon>
        <taxon>Bacillati</taxon>
        <taxon>Actinomycetota</taxon>
        <taxon>Actinomycetes</taxon>
        <taxon>Actinomycetales</taxon>
        <taxon>Actinomycetaceae</taxon>
        <taxon>Arcanobacterium</taxon>
    </lineage>
</organism>
<feature type="binding site" evidence="3">
    <location>
        <position position="239"/>
    </location>
    <ligand>
        <name>shikimate</name>
        <dbReference type="ChEBI" id="CHEBI:36208"/>
    </ligand>
</feature>
<feature type="binding site" evidence="3">
    <location>
        <begin position="134"/>
        <end position="138"/>
    </location>
    <ligand>
        <name>NADP(+)</name>
        <dbReference type="ChEBI" id="CHEBI:58349"/>
    </ligand>
</feature>
<keyword evidence="3" id="KW-0028">Amino-acid biosynthesis</keyword>